<feature type="transmembrane region" description="Helical" evidence="6">
    <location>
        <begin position="7"/>
        <end position="29"/>
    </location>
</feature>
<name>A0ABT7BKD5_9CYAN</name>
<keyword evidence="5 6" id="KW-0472">Membrane</keyword>
<organism evidence="8 9">
    <name type="scientific">Roseofilum halophilum BLCC-M91</name>
    <dbReference type="NCBI Taxonomy" id="3022259"/>
    <lineage>
        <taxon>Bacteria</taxon>
        <taxon>Bacillati</taxon>
        <taxon>Cyanobacteriota</taxon>
        <taxon>Cyanophyceae</taxon>
        <taxon>Desertifilales</taxon>
        <taxon>Desertifilaceae</taxon>
        <taxon>Roseofilum</taxon>
        <taxon>Roseofilum halophilum</taxon>
    </lineage>
</organism>
<dbReference type="InterPro" id="IPR033479">
    <property type="entry name" value="dCache_1"/>
</dbReference>
<gene>
    <name evidence="8" type="ORF">PJF56_12335</name>
</gene>
<dbReference type="RefSeq" id="WP_283762958.1">
    <property type="nucleotide sequence ID" value="NZ_JAQPOK010000090.1"/>
</dbReference>
<dbReference type="CDD" id="cd06225">
    <property type="entry name" value="HAMP"/>
    <property type="match status" value="1"/>
</dbReference>
<accession>A0ABT7BKD5</accession>
<dbReference type="Proteomes" id="UP001231370">
    <property type="component" value="Unassembled WGS sequence"/>
</dbReference>
<reference evidence="8 9" key="1">
    <citation type="submission" date="2023-01" db="EMBL/GenBank/DDBJ databases">
        <title>Novel diversity within Roseofilum (Cyanobacteria; Desertifilaceae) from marine benthic mats with descriptions of four novel species.</title>
        <authorList>
            <person name="Wang Y."/>
            <person name="Berthold D.E."/>
            <person name="Hu J."/>
            <person name="Lefler F.W."/>
            <person name="Laughinghouse H.D. IV."/>
        </authorList>
    </citation>
    <scope>NUCLEOTIDE SEQUENCE [LARGE SCALE GENOMIC DNA]</scope>
    <source>
        <strain evidence="8 9">BLCC-M91</strain>
    </source>
</reference>
<comment type="subcellular location">
    <subcellularLocation>
        <location evidence="1">Cell membrane</location>
        <topology evidence="1">Multi-pass membrane protein</topology>
    </subcellularLocation>
</comment>
<evidence type="ECO:0000256" key="3">
    <source>
        <dbReference type="ARBA" id="ARBA00022692"/>
    </source>
</evidence>
<evidence type="ECO:0000313" key="8">
    <source>
        <dbReference type="EMBL" id="MDJ1179652.1"/>
    </source>
</evidence>
<dbReference type="SUPFAM" id="SSF103190">
    <property type="entry name" value="Sensory domain-like"/>
    <property type="match status" value="1"/>
</dbReference>
<evidence type="ECO:0000256" key="4">
    <source>
        <dbReference type="ARBA" id="ARBA00022989"/>
    </source>
</evidence>
<dbReference type="InterPro" id="IPR029151">
    <property type="entry name" value="Sensor-like_sf"/>
</dbReference>
<keyword evidence="3 6" id="KW-0812">Transmembrane</keyword>
<dbReference type="InterPro" id="IPR003660">
    <property type="entry name" value="HAMP_dom"/>
</dbReference>
<proteinExistence type="predicted"/>
<evidence type="ECO:0000256" key="2">
    <source>
        <dbReference type="ARBA" id="ARBA00022475"/>
    </source>
</evidence>
<keyword evidence="4 6" id="KW-1133">Transmembrane helix</keyword>
<feature type="domain" description="HAMP" evidence="7">
    <location>
        <begin position="357"/>
        <end position="412"/>
    </location>
</feature>
<evidence type="ECO:0000256" key="5">
    <source>
        <dbReference type="ARBA" id="ARBA00023136"/>
    </source>
</evidence>
<dbReference type="Gene3D" id="3.30.450.20">
    <property type="entry name" value="PAS domain"/>
    <property type="match status" value="2"/>
</dbReference>
<keyword evidence="2" id="KW-1003">Cell membrane</keyword>
<evidence type="ECO:0000256" key="6">
    <source>
        <dbReference type="SAM" id="Phobius"/>
    </source>
</evidence>
<dbReference type="Gene3D" id="6.10.340.10">
    <property type="match status" value="1"/>
</dbReference>
<dbReference type="CDD" id="cd12913">
    <property type="entry name" value="PDC1_MCP_like"/>
    <property type="match status" value="1"/>
</dbReference>
<evidence type="ECO:0000256" key="1">
    <source>
        <dbReference type="ARBA" id="ARBA00004651"/>
    </source>
</evidence>
<dbReference type="Pfam" id="PF02743">
    <property type="entry name" value="dCache_1"/>
    <property type="match status" value="1"/>
</dbReference>
<protein>
    <submittedName>
        <fullName evidence="8">Cache domain-containing protein</fullName>
    </submittedName>
</protein>
<comment type="caution">
    <text evidence="8">The sequence shown here is derived from an EMBL/GenBank/DDBJ whole genome shotgun (WGS) entry which is preliminary data.</text>
</comment>
<evidence type="ECO:0000259" key="7">
    <source>
        <dbReference type="PROSITE" id="PS50885"/>
    </source>
</evidence>
<keyword evidence="9" id="KW-1185">Reference proteome</keyword>
<dbReference type="EMBL" id="JAQPOK010000090">
    <property type="protein sequence ID" value="MDJ1179652.1"/>
    <property type="molecule type" value="Genomic_DNA"/>
</dbReference>
<sequence length="466" mass="53624">MVSLKKIIPILTVTPLIATLGLTGFLATYNRDQTVHELSRNWMRESVNQIKSQVRINLRKPEMIHKLSLNPYHSNPSIWNDPQQLTLHFYNQIRLFSSINNIYFGYSNRDFVGVKIRDNGRFSQSYAGKETDYQLVTYTLNRGGERGQILNQNAVFNPTTRPWYQAAEKSNNLVWSPVYPDFTTRQLAITAAQAVRDRQGNLVGVVAVDYFLNSIHEFLRDLSISKAAKILIIQQNGQFIASSDPDPLTVLDPESETHLMITESPDPIIQGVGEMLIRQLSDFSLISEAQSLIFVQNNQRYLVWVEPIESQWNLNWVTLVILSESDVFNSGQNNRIQVFLMVTAFIGSILAVWNMNQLVVSPLLRLNTTAKKVKNQKFNPQKNIDLVKRNDEIGQFSRVFEEMAVLIQERQTRLEQRIESLSSYQKKANISSSEDSDRSPELNLSYWDKLKQKSQRIRQKNPIKND</sequence>
<dbReference type="PROSITE" id="PS50885">
    <property type="entry name" value="HAMP"/>
    <property type="match status" value="1"/>
</dbReference>
<evidence type="ECO:0000313" key="9">
    <source>
        <dbReference type="Proteomes" id="UP001231370"/>
    </source>
</evidence>